<dbReference type="RefSeq" id="WP_164036616.1">
    <property type="nucleotide sequence ID" value="NZ_JAAGNZ010000001.1"/>
</dbReference>
<dbReference type="Proteomes" id="UP000477386">
    <property type="component" value="Unassembled WGS sequence"/>
</dbReference>
<reference evidence="1 2" key="1">
    <citation type="submission" date="2020-02" db="EMBL/GenBank/DDBJ databases">
        <title>Draft genome sequence of two Spirosoma agri KCTC 52727 and Spirosoma terrae KCTC 52035.</title>
        <authorList>
            <person name="Rojas J."/>
            <person name="Ambika Manirajan B."/>
            <person name="Ratering S."/>
            <person name="Suarez C."/>
            <person name="Schnell S."/>
        </authorList>
    </citation>
    <scope>NUCLEOTIDE SEQUENCE [LARGE SCALE GENOMIC DNA]</scope>
    <source>
        <strain evidence="1 2">KCTC 52727</strain>
    </source>
</reference>
<organism evidence="1 2">
    <name type="scientific">Spirosoma agri</name>
    <dbReference type="NCBI Taxonomy" id="1987381"/>
    <lineage>
        <taxon>Bacteria</taxon>
        <taxon>Pseudomonadati</taxon>
        <taxon>Bacteroidota</taxon>
        <taxon>Cytophagia</taxon>
        <taxon>Cytophagales</taxon>
        <taxon>Cytophagaceae</taxon>
        <taxon>Spirosoma</taxon>
    </lineage>
</organism>
<proteinExistence type="predicted"/>
<name>A0A6M0IGR5_9BACT</name>
<accession>A0A6M0IGR5</accession>
<protein>
    <submittedName>
        <fullName evidence="1">Uncharacterized protein</fullName>
    </submittedName>
</protein>
<dbReference type="AlphaFoldDB" id="A0A6M0IGR5"/>
<dbReference type="EMBL" id="JAAGNZ010000001">
    <property type="protein sequence ID" value="NEU67067.1"/>
    <property type="molecule type" value="Genomic_DNA"/>
</dbReference>
<sequence length="98" mass="11066">MFGIYLSQVLAEYRASGTSGHSPYFDLTYRKQDGSFGTKTSVCRRAGETIGPKKDLTSIKHENRQAGKLHLVDKNGHKFELHIPLLLSFNGKTIDHRF</sequence>
<gene>
    <name evidence="1" type="ORF">GK091_09275</name>
</gene>
<evidence type="ECO:0000313" key="2">
    <source>
        <dbReference type="Proteomes" id="UP000477386"/>
    </source>
</evidence>
<comment type="caution">
    <text evidence="1">The sequence shown here is derived from an EMBL/GenBank/DDBJ whole genome shotgun (WGS) entry which is preliminary data.</text>
</comment>
<evidence type="ECO:0000313" key="1">
    <source>
        <dbReference type="EMBL" id="NEU67067.1"/>
    </source>
</evidence>
<keyword evidence="2" id="KW-1185">Reference proteome</keyword>